<evidence type="ECO:0000256" key="3">
    <source>
        <dbReference type="ARBA" id="ARBA00009714"/>
    </source>
</evidence>
<feature type="region of interest" description="Disordered" evidence="12">
    <location>
        <begin position="1516"/>
        <end position="1541"/>
    </location>
</feature>
<keyword evidence="8" id="KW-0445">Lipid transport</keyword>
<dbReference type="InterPro" id="IPR026849">
    <property type="entry name" value="ATG2"/>
</dbReference>
<accession>A0A068WZZ3</accession>
<evidence type="ECO:0000313" key="15">
    <source>
        <dbReference type="WBParaSite" id="EgrG_001101700"/>
    </source>
</evidence>
<dbReference type="PANTHER" id="PTHR13190:SF1">
    <property type="entry name" value="AUTOPHAGY-RELATED 2, ISOFORM A"/>
    <property type="match status" value="1"/>
</dbReference>
<feature type="region of interest" description="Disordered" evidence="12">
    <location>
        <begin position="914"/>
        <end position="933"/>
    </location>
</feature>
<evidence type="ECO:0000256" key="1">
    <source>
        <dbReference type="ARBA" id="ARBA00004406"/>
    </source>
</evidence>
<dbReference type="GO" id="GO:0032266">
    <property type="term" value="F:phosphatidylinositol-3-phosphate binding"/>
    <property type="evidence" value="ECO:0007669"/>
    <property type="project" value="TreeGrafter"/>
</dbReference>
<protein>
    <recommendedName>
        <fullName evidence="4">Autophagy-related protein 2</fullName>
    </recommendedName>
</protein>
<comment type="catalytic activity">
    <reaction evidence="10">
        <text>a 1,2-diacyl-sn-glycero-3-phospho-L-serine(in) = a 1,2-diacyl-sn-glycero-3-phospho-L-serine(out)</text>
        <dbReference type="Rhea" id="RHEA:38663"/>
        <dbReference type="ChEBI" id="CHEBI:57262"/>
    </reaction>
</comment>
<evidence type="ECO:0000256" key="12">
    <source>
        <dbReference type="SAM" id="MobiDB-lite"/>
    </source>
</evidence>
<evidence type="ECO:0000256" key="10">
    <source>
        <dbReference type="ARBA" id="ARBA00024479"/>
    </source>
</evidence>
<dbReference type="GO" id="GO:0005789">
    <property type="term" value="C:endoplasmic reticulum membrane"/>
    <property type="evidence" value="ECO:0007669"/>
    <property type="project" value="UniProtKB-SubCell"/>
</dbReference>
<evidence type="ECO:0000256" key="9">
    <source>
        <dbReference type="ARBA" id="ARBA00023136"/>
    </source>
</evidence>
<comment type="similarity">
    <text evidence="3">Belongs to the ATG2 family.</text>
</comment>
<dbReference type="Pfam" id="PF13329">
    <property type="entry name" value="ATG2_CAD"/>
    <property type="match status" value="1"/>
</dbReference>
<feature type="region of interest" description="Disordered" evidence="12">
    <location>
        <begin position="1100"/>
        <end position="1123"/>
    </location>
</feature>
<name>A0A068WZZ3_ECHGR</name>
<reference evidence="15" key="3">
    <citation type="submission" date="2020-10" db="UniProtKB">
        <authorList>
            <consortium name="WormBaseParasite"/>
        </authorList>
    </citation>
    <scope>IDENTIFICATION</scope>
</reference>
<sequence>MGGNHMKLNVTLAEQNIPLTLCVAYVGQISIQLQGKFEFVDLELVVQTTPHNFSRHSDGMGDSLLSSVTALAFAAASVADDGRTVEPPAAESQYVEKIVEKVDLFVRNFGKPESVASSLVDDVVIDRAARLIDILFLGATVTFRDLRLRLQCPLTLNGAHRACDLRLQFPILEINNAEGTVIESMQSTTTTVTLPHHGYDRERPKKLPKATTTAAAEHAETRGNLWSWFWSKTWIFGLNPMSSQPLANRGAEGSTGSPPVARKLFHFEGVTLHWDLWDTNSGQNFAFSSFSTKSTSVSPSQSNSIQDNISLKDAFFSGPEPESMVASACLLSLPGPDNYLTIHVLQDSTILSRIISRPSQISRPTLVDLNVDLGPLVACLCPSQIFWLGAMVTQLTELFEAYNTVQEARKQVEEDYGLNNLGNGDPKTGSFIDLDISSDDASVTSQSVDGIMFRSCLGANNFPLPDGGNDEAPFSTDSLPLSICARCRLFTLTLFYTDEAASFSHSFAPRSISVDSSGPEESFYEAFSSPLDPEPAQGALRIQNDFFTAVAGGDRSVCDALNGKHSAPIADWLEHVNSKLAHSIQGRNHLRLSMGHCELEINPELNQRIKKDKDTEKGLLLSECLFSQDELTSSLQIVNIVSFSEPDNLPLPAIRLRSSDTVHYVEVATILLDLDPSLVDRVHRIVDALEAVQEISPIISRAIAEAADIVVMDDDRSGIHKWLGVEGWDMNLGRNHQKSYRSAFCSDHCRSFRASPIEIACASLHAVVRIPIPLESVPSLPSEDLDQMRKRLWAQTASRQECPLAWWKPCLRSESLAIRLFGLVANFGNNQGYPPGVMTYRIKFSQLEASFNGTEFDNKSFLVLKKTSSQGAASIFVRIAPEDRRYLSGLPVTSQSRSHYLAAVSTGNVTMATQPDGSQQMSSSLAMSPGPNDDSFPLSVEPFQNEDIEEELIANVIAQSQRSPFIRRAMFLGEDLQNLWDKKSLLPGDSEHLKTYNVAASNQSQYLVVLSIPDVLLRVPNESALALLYTRLLTDLALWKSLLPSKRRTRAVLLVGGGLRPPFNVSDHRYWFYTEPVPIGSIYAHPSAALAAEERHRKRADDLRFGESTESSSTESDANALTTPLSPELTEQYEFEGIHSPSRVFQSHPSFFSISIDSLEAQIRLDTSQKPFTTPLTAILASRSVTMTTEVNPCGKSDLVYVTLTCDQIKGHVSGFIEIKNKSGANDNSSTQSRTHIPLLLPLTLSNDDTAEPMLSLAVEKRSIPIYGPLEPLAPSYSNDITVALKLRLGCLCYWPCLRAWMERFSGLQVDQISMEYASLFCPSYNIKIHWHLENSVFHMPPVCAFDGIVDGERMEASPISPAPTPGLDSLRPLIFAQNVTAFSKFVTPTGHIAFFERTALWLTPSQPVISAKKSQKLRMPSGEQQDGLSQAVWREVKALKCLLGDDLNAIIHRSVKVIDLDNLELRFVSKGVDSDGANQTHSPHVDVRLTINLIRLTTCLDSLVALRLILEGFNRSPESPPPRKPSEFPVLINPPLGDESSRRSKIENLISAAISDVDVVNCPPLSCLTITQNEEDFVVIAKESSEMPPPRQPVKVLKDGTQVMSYSPILNICEDFYGESKCLTPIPKRQGLFSDPFGSESLFAFTIYDVSVEWTFFGGLDFPSLCSGTDVEENLRRSLSIPNLCALSSFCRQNDQNATLRLSNVYFRKSIFNPPADYQPFRHRTRKISNFSGSPFSIVPISNHPVERYALRITDLKIVDGLPQSMINHLFHVQQGRAREGSRFIEAVRATVLMWPSSTPVITDYEAEVKVSIQPLQINLDQAMFVFLRAHHTALTQLTERYLQDMEKRVCLFCVRSSSAEGNGETASISFLPPTSTSSEDEDQPIFFKRLTLTPSLPIRFNYHGHQLDLSQGPLIGLLALCLRLKNAELVLPRWVYQRGYRGVYSLIEEIISHWTSTLHDNLLQILATSIGPMNEISSILVGVRDFVLHSVTAFATPLRSFHRNRNQCLRRQQLARPSADQVVQGLRSGVRALSDNAVWPIVELSTEGVRTVQCLFETVFDVLSPGPSIRNRRLGHVKQTNTSVSSYFTKNIGLSKSGDELTSATTTQPNDLREGAALAVQTIRRNAAHFAADFKASFADPDPQKGSVGALGDVLRQIPPATVVPFVIGCEVGANLLHGLRNQLRPEAKLEDREKWKSGSKL</sequence>
<keyword evidence="6" id="KW-0256">Endoplasmic reticulum</keyword>
<evidence type="ECO:0000256" key="2">
    <source>
        <dbReference type="ARBA" id="ARBA00004623"/>
    </source>
</evidence>
<evidence type="ECO:0000256" key="6">
    <source>
        <dbReference type="ARBA" id="ARBA00022824"/>
    </source>
</evidence>
<organism evidence="13">
    <name type="scientific">Echinococcus granulosus</name>
    <name type="common">Hydatid tapeworm</name>
    <dbReference type="NCBI Taxonomy" id="6210"/>
    <lineage>
        <taxon>Eukaryota</taxon>
        <taxon>Metazoa</taxon>
        <taxon>Spiralia</taxon>
        <taxon>Lophotrochozoa</taxon>
        <taxon>Platyhelminthes</taxon>
        <taxon>Cestoda</taxon>
        <taxon>Eucestoda</taxon>
        <taxon>Cyclophyllidea</taxon>
        <taxon>Taeniidae</taxon>
        <taxon>Echinococcus</taxon>
        <taxon>Echinococcus granulosus group</taxon>
    </lineage>
</organism>
<dbReference type="PANTHER" id="PTHR13190">
    <property type="entry name" value="AUTOPHAGY-RELATED 2, ISOFORM A"/>
    <property type="match status" value="1"/>
</dbReference>
<dbReference type="OrthoDB" id="18982at2759"/>
<evidence type="ECO:0000313" key="14">
    <source>
        <dbReference type="Proteomes" id="UP000492820"/>
    </source>
</evidence>
<reference evidence="13" key="2">
    <citation type="submission" date="2014-06" db="EMBL/GenBank/DDBJ databases">
        <authorList>
            <person name="Aslett M."/>
        </authorList>
    </citation>
    <scope>NUCLEOTIDE SEQUENCE</scope>
</reference>
<keyword evidence="9" id="KW-0472">Membrane</keyword>
<dbReference type="GO" id="GO:0000045">
    <property type="term" value="P:autophagosome assembly"/>
    <property type="evidence" value="ECO:0007669"/>
    <property type="project" value="TreeGrafter"/>
</dbReference>
<dbReference type="WBParaSite" id="EgrG_001101700">
    <property type="protein sequence ID" value="EgrG_001101700"/>
    <property type="gene ID" value="EgrG_001101700"/>
</dbReference>
<proteinExistence type="inferred from homology"/>
<dbReference type="EMBL" id="LK028589">
    <property type="protein sequence ID" value="CDS23257.1"/>
    <property type="molecule type" value="Genomic_DNA"/>
</dbReference>
<dbReference type="GO" id="GO:0000422">
    <property type="term" value="P:autophagy of mitochondrion"/>
    <property type="evidence" value="ECO:0007669"/>
    <property type="project" value="TreeGrafter"/>
</dbReference>
<evidence type="ECO:0000256" key="11">
    <source>
        <dbReference type="ARBA" id="ARBA00024615"/>
    </source>
</evidence>
<evidence type="ECO:0000256" key="4">
    <source>
        <dbReference type="ARBA" id="ARBA00018070"/>
    </source>
</evidence>
<evidence type="ECO:0000256" key="7">
    <source>
        <dbReference type="ARBA" id="ARBA00023006"/>
    </source>
</evidence>
<evidence type="ECO:0000256" key="5">
    <source>
        <dbReference type="ARBA" id="ARBA00022448"/>
    </source>
</evidence>
<dbReference type="GO" id="GO:0061723">
    <property type="term" value="P:glycophagy"/>
    <property type="evidence" value="ECO:0007669"/>
    <property type="project" value="TreeGrafter"/>
</dbReference>
<dbReference type="GO" id="GO:0006869">
    <property type="term" value="P:lipid transport"/>
    <property type="evidence" value="ECO:0007669"/>
    <property type="project" value="UniProtKB-KW"/>
</dbReference>
<comment type="subcellular location">
    <subcellularLocation>
        <location evidence="1">Endoplasmic reticulum membrane</location>
        <topology evidence="1">Peripheral membrane protein</topology>
    </subcellularLocation>
    <subcellularLocation>
        <location evidence="2">Preautophagosomal structure membrane</location>
        <topology evidence="2">Peripheral membrane protein</topology>
    </subcellularLocation>
</comment>
<evidence type="ECO:0000313" key="13">
    <source>
        <dbReference type="EMBL" id="CDS23257.1"/>
    </source>
</evidence>
<feature type="compositionally biased region" description="Polar residues" evidence="12">
    <location>
        <begin position="914"/>
        <end position="926"/>
    </location>
</feature>
<gene>
    <name evidence="13" type="ORF">EgrG_001101700</name>
</gene>
<dbReference type="GO" id="GO:0043495">
    <property type="term" value="F:protein-membrane adaptor activity"/>
    <property type="evidence" value="ECO:0007669"/>
    <property type="project" value="TreeGrafter"/>
</dbReference>
<evidence type="ECO:0000256" key="8">
    <source>
        <dbReference type="ARBA" id="ARBA00023055"/>
    </source>
</evidence>
<keyword evidence="7" id="KW-0072">Autophagy</keyword>
<reference evidence="13 14" key="1">
    <citation type="journal article" date="2013" name="Nature">
        <title>The genomes of four tapeworm species reveal adaptations to parasitism.</title>
        <authorList>
            <person name="Tsai I.J."/>
            <person name="Zarowiecki M."/>
            <person name="Holroyd N."/>
            <person name="Garciarrubio A."/>
            <person name="Sanchez-Flores A."/>
            <person name="Brooks K.L."/>
            <person name="Tracey A."/>
            <person name="Bobes R.J."/>
            <person name="Fragoso G."/>
            <person name="Sciutto E."/>
            <person name="Aslett M."/>
            <person name="Beasley H."/>
            <person name="Bennett H.M."/>
            <person name="Cai J."/>
            <person name="Camicia F."/>
            <person name="Clark R."/>
            <person name="Cucher M."/>
            <person name="De Silva N."/>
            <person name="Day T.A."/>
            <person name="Deplazes P."/>
            <person name="Estrada K."/>
            <person name="Fernandez C."/>
            <person name="Holland P.W."/>
            <person name="Hou J."/>
            <person name="Hu S."/>
            <person name="Huckvale T."/>
            <person name="Hung S.S."/>
            <person name="Kamenetzky L."/>
            <person name="Keane J.A."/>
            <person name="Kiss F."/>
            <person name="Koziol U."/>
            <person name="Lambert O."/>
            <person name="Liu K."/>
            <person name="Luo X."/>
            <person name="Luo Y."/>
            <person name="Macchiaroli N."/>
            <person name="Nichol S."/>
            <person name="Paps J."/>
            <person name="Parkinson J."/>
            <person name="Pouchkina-Stantcheva N."/>
            <person name="Riddiford N."/>
            <person name="Rosenzvit M."/>
            <person name="Salinas G."/>
            <person name="Wasmuth J.D."/>
            <person name="Zamanian M."/>
            <person name="Zheng Y."/>
            <person name="Cai X."/>
            <person name="Soberon X."/>
            <person name="Olson P.D."/>
            <person name="Laclette J.P."/>
            <person name="Brehm K."/>
            <person name="Berriman M."/>
            <person name="Garciarrubio A."/>
            <person name="Bobes R.J."/>
            <person name="Fragoso G."/>
            <person name="Sanchez-Flores A."/>
            <person name="Estrada K."/>
            <person name="Cevallos M.A."/>
            <person name="Morett E."/>
            <person name="Gonzalez V."/>
            <person name="Portillo T."/>
            <person name="Ochoa-Leyva A."/>
            <person name="Jose M.V."/>
            <person name="Sciutto E."/>
            <person name="Landa A."/>
            <person name="Jimenez L."/>
            <person name="Valdes V."/>
            <person name="Carrero J.C."/>
            <person name="Larralde C."/>
            <person name="Morales-Montor J."/>
            <person name="Limon-Lason J."/>
            <person name="Soberon X."/>
            <person name="Laclette J.P."/>
        </authorList>
    </citation>
    <scope>NUCLEOTIDE SEQUENCE [LARGE SCALE GENOMIC DNA]</scope>
</reference>
<dbReference type="GO" id="GO:0034045">
    <property type="term" value="C:phagophore assembly site membrane"/>
    <property type="evidence" value="ECO:0007669"/>
    <property type="project" value="UniProtKB-SubCell"/>
</dbReference>
<dbReference type="GO" id="GO:0061709">
    <property type="term" value="P:reticulophagy"/>
    <property type="evidence" value="ECO:0007669"/>
    <property type="project" value="TreeGrafter"/>
</dbReference>
<dbReference type="GO" id="GO:0034727">
    <property type="term" value="P:piecemeal microautophagy of the nucleus"/>
    <property type="evidence" value="ECO:0007669"/>
    <property type="project" value="TreeGrafter"/>
</dbReference>
<comment type="catalytic activity">
    <reaction evidence="11">
        <text>a 1,2-diacyl-sn-glycero-3-phosphoethanolamine(in) = a 1,2-diacyl-sn-glycero-3-phosphoethanolamine(out)</text>
        <dbReference type="Rhea" id="RHEA:38895"/>
        <dbReference type="ChEBI" id="CHEBI:64612"/>
    </reaction>
</comment>
<dbReference type="Proteomes" id="UP000492820">
    <property type="component" value="Unassembled WGS sequence"/>
</dbReference>
<keyword evidence="5" id="KW-0813">Transport</keyword>
<dbReference type="GO" id="GO:0061908">
    <property type="term" value="C:phagophore"/>
    <property type="evidence" value="ECO:0007669"/>
    <property type="project" value="TreeGrafter"/>
</dbReference>